<dbReference type="GO" id="GO:0050570">
    <property type="term" value="F:4-hydroxythreonine-4-phosphate dehydrogenase activity"/>
    <property type="evidence" value="ECO:0007669"/>
    <property type="project" value="UniProtKB-EC"/>
</dbReference>
<gene>
    <name evidence="4" type="primary">pdxA_2</name>
    <name evidence="4" type="ORF">GCM10008170_28290</name>
    <name evidence="5" type="ORF">JOD31_002845</name>
</gene>
<keyword evidence="1" id="KW-0479">Metal-binding</keyword>
<dbReference type="Proteomes" id="UP001143400">
    <property type="component" value="Unassembled WGS sequence"/>
</dbReference>
<dbReference type="EMBL" id="JAFBCY010000003">
    <property type="protein sequence ID" value="MBM7852603.1"/>
    <property type="molecule type" value="Genomic_DNA"/>
</dbReference>
<keyword evidence="6" id="KW-1185">Reference proteome</keyword>
<keyword evidence="3" id="KW-0520">NAD</keyword>
<evidence type="ECO:0000313" key="5">
    <source>
        <dbReference type="EMBL" id="MBM7852603.1"/>
    </source>
</evidence>
<dbReference type="EMBL" id="BSFF01000003">
    <property type="protein sequence ID" value="GLK56810.1"/>
    <property type="molecule type" value="Genomic_DNA"/>
</dbReference>
<name>A0A9W6IWY0_9HYPH</name>
<keyword evidence="2 5" id="KW-0560">Oxidoreductase</keyword>
<protein>
    <submittedName>
        <fullName evidence="4">4-hydroxythreonine-4-phosphate dehydrogenase</fullName>
        <ecNumber evidence="5">1.1.1.262</ecNumber>
    </submittedName>
</protein>
<evidence type="ECO:0000256" key="1">
    <source>
        <dbReference type="ARBA" id="ARBA00022723"/>
    </source>
</evidence>
<dbReference type="PANTHER" id="PTHR30004:SF3">
    <property type="entry name" value="4-HYDROXYTHREONINE-4-PHOSPHATE DEHYDROGENASE 2-RELATED"/>
    <property type="match status" value="1"/>
</dbReference>
<reference evidence="4" key="3">
    <citation type="submission" date="2023-01" db="EMBL/GenBank/DDBJ databases">
        <authorList>
            <person name="Sun Q."/>
            <person name="Evtushenko L."/>
        </authorList>
    </citation>
    <scope>NUCLEOTIDE SEQUENCE</scope>
    <source>
        <strain evidence="4">VKM B-1606</strain>
    </source>
</reference>
<dbReference type="InterPro" id="IPR005255">
    <property type="entry name" value="PdxA_fam"/>
</dbReference>
<evidence type="ECO:0000256" key="2">
    <source>
        <dbReference type="ARBA" id="ARBA00023002"/>
    </source>
</evidence>
<dbReference type="GO" id="GO:0046872">
    <property type="term" value="F:metal ion binding"/>
    <property type="evidence" value="ECO:0007669"/>
    <property type="project" value="UniProtKB-KW"/>
</dbReference>
<evidence type="ECO:0000313" key="7">
    <source>
        <dbReference type="Proteomes" id="UP001143400"/>
    </source>
</evidence>
<evidence type="ECO:0000256" key="3">
    <source>
        <dbReference type="ARBA" id="ARBA00023027"/>
    </source>
</evidence>
<sequence length="344" mass="35888">MTAAMQTSQKPLIALAMGDPAGISPELAAKALALPEVRDAADFIVFGDLRVLQQGARVAGVDLDLDLADAPRPPEGKPVFVDLKNLDPASVALGKVSLAGGEFASQNFRAALKLGREGVADAVAFTPFNKQAMRLANPGYDDEIKFSATELGVDVVASEFNVLPEFWNARVTSHVPLSGVSERITKEAVLKGLILTDASLKASGIARPRIAVAGLNPHAGDGGNFGSEEIEQIEPAVREGKARGIACEGPYPSDTVFVRALAGHFDAVLTMYHDQGQIAMKLIGFDKGVTLLGGFPVPICTPAHGTAYEIAGQGVANIGATREALLLAARMGATRKAAKDQKAA</sequence>
<reference evidence="4" key="1">
    <citation type="journal article" date="2014" name="Int. J. Syst. Evol. Microbiol.">
        <title>Complete genome sequence of Corynebacterium casei LMG S-19264T (=DSM 44701T), isolated from a smear-ripened cheese.</title>
        <authorList>
            <consortium name="US DOE Joint Genome Institute (JGI-PGF)"/>
            <person name="Walter F."/>
            <person name="Albersmeier A."/>
            <person name="Kalinowski J."/>
            <person name="Ruckert C."/>
        </authorList>
    </citation>
    <scope>NUCLEOTIDE SEQUENCE</scope>
    <source>
        <strain evidence="4">VKM B-1606</strain>
    </source>
</reference>
<reference evidence="5 6" key="2">
    <citation type="submission" date="2021-01" db="EMBL/GenBank/DDBJ databases">
        <title>Genomic Encyclopedia of Type Strains, Phase IV (KMG-IV): sequencing the most valuable type-strain genomes for metagenomic binning, comparative biology and taxonomic classification.</title>
        <authorList>
            <person name="Goeker M."/>
        </authorList>
    </citation>
    <scope>NUCLEOTIDE SEQUENCE [LARGE SCALE GENOMIC DNA]</scope>
    <source>
        <strain evidence="5 6">DSM 6130</strain>
    </source>
</reference>
<dbReference type="EC" id="1.1.1.262" evidence="5"/>
<accession>A0A9W6IWY0</accession>
<comment type="caution">
    <text evidence="4">The sequence shown here is derived from an EMBL/GenBank/DDBJ whole genome shotgun (WGS) entry which is preliminary data.</text>
</comment>
<dbReference type="PANTHER" id="PTHR30004">
    <property type="entry name" value="4-HYDROXYTHREONINE-4-PHOSPHATE DEHYDROGENASE"/>
    <property type="match status" value="1"/>
</dbReference>
<dbReference type="Gene3D" id="3.40.718.10">
    <property type="entry name" value="Isopropylmalate Dehydrogenase"/>
    <property type="match status" value="1"/>
</dbReference>
<dbReference type="SUPFAM" id="SSF53659">
    <property type="entry name" value="Isocitrate/Isopropylmalate dehydrogenase-like"/>
    <property type="match status" value="1"/>
</dbReference>
<dbReference type="GO" id="GO:0051287">
    <property type="term" value="F:NAD binding"/>
    <property type="evidence" value="ECO:0007669"/>
    <property type="project" value="InterPro"/>
</dbReference>
<organism evidence="4 7">
    <name type="scientific">Methylopila capsulata</name>
    <dbReference type="NCBI Taxonomy" id="61654"/>
    <lineage>
        <taxon>Bacteria</taxon>
        <taxon>Pseudomonadati</taxon>
        <taxon>Pseudomonadota</taxon>
        <taxon>Alphaproteobacteria</taxon>
        <taxon>Hyphomicrobiales</taxon>
        <taxon>Methylopilaceae</taxon>
        <taxon>Methylopila</taxon>
    </lineage>
</organism>
<dbReference type="Proteomes" id="UP000758856">
    <property type="component" value="Unassembled WGS sequence"/>
</dbReference>
<evidence type="ECO:0000313" key="6">
    <source>
        <dbReference type="Proteomes" id="UP000758856"/>
    </source>
</evidence>
<dbReference type="Pfam" id="PF04166">
    <property type="entry name" value="PdxA"/>
    <property type="match status" value="1"/>
</dbReference>
<evidence type="ECO:0000313" key="4">
    <source>
        <dbReference type="EMBL" id="GLK56810.1"/>
    </source>
</evidence>
<dbReference type="AlphaFoldDB" id="A0A9W6IWY0"/>
<proteinExistence type="predicted"/>